<dbReference type="AlphaFoldDB" id="A0A923LF69"/>
<comment type="caution">
    <text evidence="2">The sequence shown here is derived from an EMBL/GenBank/DDBJ whole genome shotgun (WGS) entry which is preliminary data.</text>
</comment>
<keyword evidence="3" id="KW-1185">Reference proteome</keyword>
<dbReference type="EMBL" id="JACOOR010000010">
    <property type="protein sequence ID" value="MBC5661040.1"/>
    <property type="molecule type" value="Genomic_DNA"/>
</dbReference>
<name>A0A923LF69_9FIRM</name>
<proteinExistence type="predicted"/>
<protein>
    <recommendedName>
        <fullName evidence="4">YolD-like family protein</fullName>
    </recommendedName>
</protein>
<organism evidence="2 3">
    <name type="scientific">Anaerosacchariphilus hominis</name>
    <dbReference type="NCBI Taxonomy" id="2763017"/>
    <lineage>
        <taxon>Bacteria</taxon>
        <taxon>Bacillati</taxon>
        <taxon>Bacillota</taxon>
        <taxon>Clostridia</taxon>
        <taxon>Lachnospirales</taxon>
        <taxon>Lachnospiraceae</taxon>
        <taxon>Anaerosacchariphilus</taxon>
    </lineage>
</organism>
<sequence length="136" mass="15445">MKVTHAYDDIIDLPHHQSSVHPHMPLADRAAQFSPFAALTGHEAAIRETGRVTEREMDLDENMLEELEERLHLAERRSKEGKSSTFTWFVPDERKSGGAYVSRTGRIRKVKEQERVVILEDRTRIPVGNITGIDAG</sequence>
<keyword evidence="1" id="KW-0175">Coiled coil</keyword>
<dbReference type="RefSeq" id="WP_186873980.1">
    <property type="nucleotide sequence ID" value="NZ_JACOOR010000010.1"/>
</dbReference>
<evidence type="ECO:0000256" key="1">
    <source>
        <dbReference type="SAM" id="Coils"/>
    </source>
</evidence>
<accession>A0A923LF69</accession>
<evidence type="ECO:0000313" key="3">
    <source>
        <dbReference type="Proteomes" id="UP000649345"/>
    </source>
</evidence>
<evidence type="ECO:0008006" key="4">
    <source>
        <dbReference type="Google" id="ProtNLM"/>
    </source>
</evidence>
<reference evidence="2" key="1">
    <citation type="submission" date="2020-08" db="EMBL/GenBank/DDBJ databases">
        <title>Genome public.</title>
        <authorList>
            <person name="Liu C."/>
            <person name="Sun Q."/>
        </authorList>
    </citation>
    <scope>NUCLEOTIDE SEQUENCE</scope>
    <source>
        <strain evidence="2">NSJ-68</strain>
    </source>
</reference>
<dbReference type="Proteomes" id="UP000649345">
    <property type="component" value="Unassembled WGS sequence"/>
</dbReference>
<gene>
    <name evidence="2" type="ORF">H8S44_14890</name>
</gene>
<evidence type="ECO:0000313" key="2">
    <source>
        <dbReference type="EMBL" id="MBC5661040.1"/>
    </source>
</evidence>
<feature type="coiled-coil region" evidence="1">
    <location>
        <begin position="50"/>
        <end position="84"/>
    </location>
</feature>